<gene>
    <name evidence="8" type="primary">cls_1</name>
    <name evidence="8" type="ORF">NCTC11468_02027</name>
</gene>
<organism evidence="8 9">
    <name type="scientific">Tatumella ptyseos</name>
    <dbReference type="NCBI Taxonomy" id="82987"/>
    <lineage>
        <taxon>Bacteria</taxon>
        <taxon>Pseudomonadati</taxon>
        <taxon>Pseudomonadota</taxon>
        <taxon>Gammaproteobacteria</taxon>
        <taxon>Enterobacterales</taxon>
        <taxon>Erwiniaceae</taxon>
        <taxon>Tatumella</taxon>
    </lineage>
</organism>
<evidence type="ECO:0000313" key="9">
    <source>
        <dbReference type="Proteomes" id="UP000248758"/>
    </source>
</evidence>
<dbReference type="KEGG" id="tpty:NCTC11468_02027"/>
<evidence type="ECO:0000256" key="3">
    <source>
        <dbReference type="ARBA" id="ARBA00022692"/>
    </source>
</evidence>
<dbReference type="EMBL" id="LS483499">
    <property type="protein sequence ID" value="SQK75062.1"/>
    <property type="molecule type" value="Genomic_DNA"/>
</dbReference>
<evidence type="ECO:0000256" key="2">
    <source>
        <dbReference type="ARBA" id="ARBA00022475"/>
    </source>
</evidence>
<keyword evidence="4 6" id="KW-1133">Transmembrane helix</keyword>
<evidence type="ECO:0000259" key="7">
    <source>
        <dbReference type="Pfam" id="PF13396"/>
    </source>
</evidence>
<reference evidence="8 9" key="1">
    <citation type="submission" date="2018-06" db="EMBL/GenBank/DDBJ databases">
        <authorList>
            <consortium name="Pathogen Informatics"/>
            <person name="Doyle S."/>
        </authorList>
    </citation>
    <scope>NUCLEOTIDE SEQUENCE [LARGE SCALE GENOMIC DNA]</scope>
    <source>
        <strain evidence="8 9">NCTC11468</strain>
    </source>
</reference>
<evidence type="ECO:0000313" key="8">
    <source>
        <dbReference type="EMBL" id="SQK75062.1"/>
    </source>
</evidence>
<evidence type="ECO:0000256" key="4">
    <source>
        <dbReference type="ARBA" id="ARBA00022989"/>
    </source>
</evidence>
<dbReference type="GO" id="GO:0016740">
    <property type="term" value="F:transferase activity"/>
    <property type="evidence" value="ECO:0007669"/>
    <property type="project" value="UniProtKB-KW"/>
</dbReference>
<comment type="subcellular location">
    <subcellularLocation>
        <location evidence="1">Cell membrane</location>
        <topology evidence="1">Multi-pass membrane protein</topology>
    </subcellularLocation>
</comment>
<dbReference type="EC" id="2.7.8.-" evidence="8"/>
<feature type="transmembrane region" description="Helical" evidence="6">
    <location>
        <begin position="39"/>
        <end position="58"/>
    </location>
</feature>
<dbReference type="Proteomes" id="UP000248758">
    <property type="component" value="Chromosome 1"/>
</dbReference>
<protein>
    <submittedName>
        <fullName evidence="8">Cardiolipin synthase</fullName>
        <ecNumber evidence="8">2.7.8.-</ecNumber>
    </submittedName>
</protein>
<dbReference type="SUPFAM" id="SSF56024">
    <property type="entry name" value="Phospholipase D/nuclease"/>
    <property type="match status" value="1"/>
</dbReference>
<keyword evidence="2" id="KW-1003">Cell membrane</keyword>
<keyword evidence="8" id="KW-0808">Transferase</keyword>
<keyword evidence="5 6" id="KW-0472">Membrane</keyword>
<keyword evidence="3 6" id="KW-0812">Transmembrane</keyword>
<evidence type="ECO:0000256" key="1">
    <source>
        <dbReference type="ARBA" id="ARBA00004651"/>
    </source>
</evidence>
<feature type="transmembrane region" description="Helical" evidence="6">
    <location>
        <begin position="6"/>
        <end position="27"/>
    </location>
</feature>
<dbReference type="GO" id="GO:0005886">
    <property type="term" value="C:plasma membrane"/>
    <property type="evidence" value="ECO:0007669"/>
    <property type="project" value="UniProtKB-SubCell"/>
</dbReference>
<dbReference type="InterPro" id="IPR027379">
    <property type="entry name" value="CLS_N"/>
</dbReference>
<proteinExistence type="predicted"/>
<evidence type="ECO:0000256" key="6">
    <source>
        <dbReference type="SAM" id="Phobius"/>
    </source>
</evidence>
<name>A0A2X5PE54_9GAMM</name>
<feature type="domain" description="Cardiolipin synthase N-terminal" evidence="7">
    <location>
        <begin position="23"/>
        <end position="59"/>
    </location>
</feature>
<accession>A0A2X5PE54</accession>
<dbReference type="AlphaFoldDB" id="A0A2X5PE54"/>
<evidence type="ECO:0000256" key="5">
    <source>
        <dbReference type="ARBA" id="ARBA00023136"/>
    </source>
</evidence>
<sequence>MTTFYSLLNGLLLFGYWLLIAGVTLRILMKRRTVSSSMVWLLIIYILPLVGIIAYLSFGELYLGKRRAERARTMWPSTARWLAELRKSSHIFATRTSDVASALFKLCEHRHGIAGVRGNQLTLLTHPDDVMASLVNDIRQASHNIEMVFYIWQPGAGLMMWPKPLWTPHNGAFTADSCWTPRAAGSFSKARGLKSFVRRVSRSSKPYRLIC</sequence>
<dbReference type="Pfam" id="PF13396">
    <property type="entry name" value="PLDc_N"/>
    <property type="match status" value="1"/>
</dbReference>